<dbReference type="PANTHER" id="PTHR33988">
    <property type="entry name" value="ENDORIBONUCLEASE MAZF-RELATED"/>
    <property type="match status" value="1"/>
</dbReference>
<dbReference type="InterPro" id="IPR011067">
    <property type="entry name" value="Plasmid_toxin/cell-grow_inhib"/>
</dbReference>
<keyword evidence="3" id="KW-0540">Nuclease</keyword>
<dbReference type="GO" id="GO:0004521">
    <property type="term" value="F:RNA endonuclease activity"/>
    <property type="evidence" value="ECO:0007669"/>
    <property type="project" value="TreeGrafter"/>
</dbReference>
<dbReference type="GeneID" id="94440024"/>
<protein>
    <recommendedName>
        <fullName evidence="3">mRNA interferase</fullName>
        <ecNumber evidence="3">3.1.-.-</ecNumber>
    </recommendedName>
</protein>
<comment type="function">
    <text evidence="3">Toxic component of a type II toxin-antitoxin (TA) system.</text>
</comment>
<dbReference type="PIRSF" id="PIRSF033490">
    <property type="entry name" value="MazF"/>
    <property type="match status" value="1"/>
</dbReference>
<evidence type="ECO:0000313" key="6">
    <source>
        <dbReference type="Proteomes" id="UP000247612"/>
    </source>
</evidence>
<evidence type="ECO:0000256" key="2">
    <source>
        <dbReference type="ARBA" id="ARBA00022649"/>
    </source>
</evidence>
<reference evidence="4" key="2">
    <citation type="submission" date="2022-03" db="EMBL/GenBank/DDBJ databases">
        <title>First case of bacteraemia caused by Dielma fastidiosa in a patient hospitalised with diverticulitis.</title>
        <authorList>
            <person name="Forman-Ankjaer B."/>
            <person name="Hvid-Jensen F."/>
            <person name="Kobel C.M."/>
            <person name="Greve T."/>
        </authorList>
    </citation>
    <scope>NUCLEOTIDE SEQUENCE</scope>
    <source>
        <strain evidence="4">AUH_DF_2021</strain>
    </source>
</reference>
<dbReference type="PANTHER" id="PTHR33988:SF2">
    <property type="entry name" value="ENDORIBONUCLEASE MAZF"/>
    <property type="match status" value="1"/>
</dbReference>
<dbReference type="GO" id="GO:0003677">
    <property type="term" value="F:DNA binding"/>
    <property type="evidence" value="ECO:0007669"/>
    <property type="project" value="InterPro"/>
</dbReference>
<evidence type="ECO:0000256" key="3">
    <source>
        <dbReference type="PIRNR" id="PIRNR033490"/>
    </source>
</evidence>
<keyword evidence="3" id="KW-0255">Endonuclease</keyword>
<dbReference type="GO" id="GO:0016075">
    <property type="term" value="P:rRNA catabolic process"/>
    <property type="evidence" value="ECO:0007669"/>
    <property type="project" value="TreeGrafter"/>
</dbReference>
<dbReference type="Pfam" id="PF02452">
    <property type="entry name" value="PemK_toxin"/>
    <property type="match status" value="1"/>
</dbReference>
<dbReference type="EC" id="3.1.-.-" evidence="3"/>
<organism evidence="4 7">
    <name type="scientific">Dielma fastidiosa</name>
    <dbReference type="NCBI Taxonomy" id="1034346"/>
    <lineage>
        <taxon>Bacteria</taxon>
        <taxon>Bacillati</taxon>
        <taxon>Bacillota</taxon>
        <taxon>Erysipelotrichia</taxon>
        <taxon>Erysipelotrichales</taxon>
        <taxon>Erysipelotrichaceae</taxon>
        <taxon>Dielma</taxon>
    </lineage>
</organism>
<name>A0A2V2FGN0_9FIRM</name>
<keyword evidence="6" id="KW-1185">Reference proteome</keyword>
<dbReference type="Proteomes" id="UP000247612">
    <property type="component" value="Unassembled WGS sequence"/>
</dbReference>
<dbReference type="EMBL" id="JALDAW010000011">
    <property type="protein sequence ID" value="MDY5167249.1"/>
    <property type="molecule type" value="Genomic_DNA"/>
</dbReference>
<dbReference type="GO" id="GO:0016787">
    <property type="term" value="F:hydrolase activity"/>
    <property type="evidence" value="ECO:0007669"/>
    <property type="project" value="UniProtKB-KW"/>
</dbReference>
<comment type="caution">
    <text evidence="4">The sequence shown here is derived from an EMBL/GenBank/DDBJ whole genome shotgun (WGS) entry which is preliminary data.</text>
</comment>
<sequence length="110" mass="12243">MIRRGDVYYADLSGVVGSEQGGVRPVVVVQNDKGNKYSTTLIVAPISKKMSKPPLPTHVIFSVSQLNYVSMILLEQLRTIDKKRLGQWICTLDQSTIEKINAALRISLEL</sequence>
<accession>A0A2V2FGN0</accession>
<evidence type="ECO:0000313" key="4">
    <source>
        <dbReference type="EMBL" id="MDY5167249.1"/>
    </source>
</evidence>
<evidence type="ECO:0000313" key="7">
    <source>
        <dbReference type="Proteomes" id="UP001276902"/>
    </source>
</evidence>
<dbReference type="EMBL" id="QJKH01000001">
    <property type="protein sequence ID" value="PXX81737.1"/>
    <property type="molecule type" value="Genomic_DNA"/>
</dbReference>
<dbReference type="Gene3D" id="2.30.30.110">
    <property type="match status" value="1"/>
</dbReference>
<proteinExistence type="inferred from homology"/>
<dbReference type="GO" id="GO:0006402">
    <property type="term" value="P:mRNA catabolic process"/>
    <property type="evidence" value="ECO:0007669"/>
    <property type="project" value="TreeGrafter"/>
</dbReference>
<keyword evidence="3" id="KW-0378">Hydrolase</keyword>
<evidence type="ECO:0000313" key="5">
    <source>
        <dbReference type="EMBL" id="PXX81737.1"/>
    </source>
</evidence>
<dbReference type="STRING" id="1034346.GCA_000313565_00348"/>
<reference evidence="5 6" key="1">
    <citation type="submission" date="2018-05" db="EMBL/GenBank/DDBJ databases">
        <title>Genomic Encyclopedia of Type Strains, Phase IV (KMG-IV): sequencing the most valuable type-strain genomes for metagenomic binning, comparative biology and taxonomic classification.</title>
        <authorList>
            <person name="Goeker M."/>
        </authorList>
    </citation>
    <scope>NUCLEOTIDE SEQUENCE [LARGE SCALE GENOMIC DNA]</scope>
    <source>
        <strain evidence="5 6">JC118</strain>
    </source>
</reference>
<dbReference type="SUPFAM" id="SSF50118">
    <property type="entry name" value="Cell growth inhibitor/plasmid maintenance toxic component"/>
    <property type="match status" value="1"/>
</dbReference>
<comment type="similarity">
    <text evidence="1 3">Belongs to the PemK/MazF family.</text>
</comment>
<keyword evidence="2" id="KW-1277">Toxin-antitoxin system</keyword>
<dbReference type="AlphaFoldDB" id="A0A2V2FGN0"/>
<dbReference type="Proteomes" id="UP001276902">
    <property type="component" value="Unassembled WGS sequence"/>
</dbReference>
<dbReference type="OrthoDB" id="9808744at2"/>
<dbReference type="InterPro" id="IPR003477">
    <property type="entry name" value="PemK-like"/>
</dbReference>
<dbReference type="RefSeq" id="WP_022936653.1">
    <property type="nucleotide sequence ID" value="NZ_BAABZA010000001.1"/>
</dbReference>
<evidence type="ECO:0000256" key="1">
    <source>
        <dbReference type="ARBA" id="ARBA00007521"/>
    </source>
</evidence>
<gene>
    <name evidence="5" type="ORF">DES51_101353</name>
    <name evidence="4" type="ORF">MQE39_03810</name>
</gene>